<dbReference type="KEGG" id="dov:DSCO28_01990"/>
<protein>
    <recommendedName>
        <fullName evidence="1">HNH endonuclease 5 domain-containing protein</fullName>
    </recommendedName>
</protein>
<evidence type="ECO:0000313" key="3">
    <source>
        <dbReference type="Proteomes" id="UP000425960"/>
    </source>
</evidence>
<gene>
    <name evidence="2" type="ORF">DSCO28_01990</name>
</gene>
<dbReference type="Pfam" id="PF14279">
    <property type="entry name" value="HNH_5"/>
    <property type="match status" value="1"/>
</dbReference>
<dbReference type="InterPro" id="IPR003615">
    <property type="entry name" value="HNH_nuc"/>
</dbReference>
<dbReference type="RefSeq" id="WP_173178981.1">
    <property type="nucleotide sequence ID" value="NZ_AP021876.1"/>
</dbReference>
<dbReference type="EMBL" id="AP021876">
    <property type="protein sequence ID" value="BBO79633.1"/>
    <property type="molecule type" value="Genomic_DNA"/>
</dbReference>
<evidence type="ECO:0000313" key="2">
    <source>
        <dbReference type="EMBL" id="BBO79633.1"/>
    </source>
</evidence>
<dbReference type="InterPro" id="IPR029471">
    <property type="entry name" value="HNH_5"/>
</dbReference>
<sequence>MIFIKLPEYEKHIYPKAGKCIYCGSTKNLTDEHIVPFGLGGNLVLPKSSCEKCAVITSKFERAVMRGSMRPARIYKEIQSRRKHVTAPSHYRIAIEAEGVNKKVEVPIEDYPILVIFPIFEVPGYLLGRNYTKGITMTGYAPVSFGCKLEDALKKSNSSRIKIELSGDTPVDFARMVAKIAFSMAVATGAFEGSDYSKSFVLPAILGDKQDIGHWVGTITDPIFSSKYHLHRVLIHRDKEKGLIIGDVQVFSDSETPRYGVILGNLK</sequence>
<reference evidence="2 3" key="1">
    <citation type="submission" date="2019-11" db="EMBL/GenBank/DDBJ databases">
        <title>Comparative genomics of hydrocarbon-degrading Desulfosarcina strains.</title>
        <authorList>
            <person name="Watanabe M."/>
            <person name="Kojima H."/>
            <person name="Fukui M."/>
        </authorList>
    </citation>
    <scope>NUCLEOTIDE SEQUENCE [LARGE SCALE GENOMIC DNA]</scope>
    <source>
        <strain evidence="2 3">28bB2T</strain>
    </source>
</reference>
<proteinExistence type="predicted"/>
<dbReference type="AlphaFoldDB" id="A0A5K7ZQJ7"/>
<name>A0A5K7ZQJ7_9BACT</name>
<dbReference type="Proteomes" id="UP000425960">
    <property type="component" value="Chromosome"/>
</dbReference>
<evidence type="ECO:0000259" key="1">
    <source>
        <dbReference type="Pfam" id="PF14279"/>
    </source>
</evidence>
<dbReference type="CDD" id="cd00085">
    <property type="entry name" value="HNHc"/>
    <property type="match status" value="1"/>
</dbReference>
<accession>A0A5K7ZQJ7</accession>
<organism evidence="2 3">
    <name type="scientific">Desulfosarcina ovata subsp. sediminis</name>
    <dbReference type="NCBI Taxonomy" id="885957"/>
    <lineage>
        <taxon>Bacteria</taxon>
        <taxon>Pseudomonadati</taxon>
        <taxon>Thermodesulfobacteriota</taxon>
        <taxon>Desulfobacteria</taxon>
        <taxon>Desulfobacterales</taxon>
        <taxon>Desulfosarcinaceae</taxon>
        <taxon>Desulfosarcina</taxon>
    </lineage>
</organism>
<feature type="domain" description="HNH endonuclease 5" evidence="1">
    <location>
        <begin position="20"/>
        <end position="54"/>
    </location>
</feature>